<dbReference type="InterPro" id="IPR013087">
    <property type="entry name" value="Znf_C2H2_type"/>
</dbReference>
<organism evidence="2 3">
    <name type="scientific">Arundinibacter roseus</name>
    <dbReference type="NCBI Taxonomy" id="2070510"/>
    <lineage>
        <taxon>Bacteria</taxon>
        <taxon>Pseudomonadati</taxon>
        <taxon>Bacteroidota</taxon>
        <taxon>Cytophagia</taxon>
        <taxon>Cytophagales</taxon>
        <taxon>Spirosomataceae</taxon>
        <taxon>Arundinibacter</taxon>
    </lineage>
</organism>
<evidence type="ECO:0000313" key="2">
    <source>
        <dbReference type="EMBL" id="TDB60066.1"/>
    </source>
</evidence>
<dbReference type="AlphaFoldDB" id="A0A4R4K0X5"/>
<sequence length="110" mass="12586">MHLISYYKEKLENHYERMLECEGDMIQEYHHLTAIARLCRKLMLAPNSWLVQKAEERRGNQLPIKASQVDPGKVTDIAGLFVCPDCGKRFNSKQARGAHVRFCGKGGSHE</sequence>
<comment type="caution">
    <text evidence="2">The sequence shown here is derived from an EMBL/GenBank/DDBJ whole genome shotgun (WGS) entry which is preliminary data.</text>
</comment>
<gene>
    <name evidence="2" type="ORF">EZE20_21585</name>
</gene>
<dbReference type="RefSeq" id="WP_132121660.1">
    <property type="nucleotide sequence ID" value="NZ_SMJU01000018.1"/>
</dbReference>
<reference evidence="2 3" key="1">
    <citation type="submission" date="2019-02" db="EMBL/GenBank/DDBJ databases">
        <title>Arundinibacter roseus gen. nov., sp. nov., a new member of the family Cytophagaceae.</title>
        <authorList>
            <person name="Szuroczki S."/>
            <person name="Khayer B."/>
            <person name="Sproer C."/>
            <person name="Toumi M."/>
            <person name="Szabo A."/>
            <person name="Felfoldi T."/>
            <person name="Schumann P."/>
            <person name="Toth E."/>
        </authorList>
    </citation>
    <scope>NUCLEOTIDE SEQUENCE [LARGE SCALE GENOMIC DNA]</scope>
    <source>
        <strain evidence="2 3">DMA-k-7a</strain>
    </source>
</reference>
<dbReference type="PROSITE" id="PS50157">
    <property type="entry name" value="ZINC_FINGER_C2H2_2"/>
    <property type="match status" value="1"/>
</dbReference>
<dbReference type="Proteomes" id="UP000295706">
    <property type="component" value="Unassembled WGS sequence"/>
</dbReference>
<proteinExistence type="predicted"/>
<feature type="domain" description="C2H2-type" evidence="1">
    <location>
        <begin position="81"/>
        <end position="110"/>
    </location>
</feature>
<dbReference type="EMBL" id="SMJU01000018">
    <property type="protein sequence ID" value="TDB60066.1"/>
    <property type="molecule type" value="Genomic_DNA"/>
</dbReference>
<keyword evidence="3" id="KW-1185">Reference proteome</keyword>
<evidence type="ECO:0000313" key="3">
    <source>
        <dbReference type="Proteomes" id="UP000295706"/>
    </source>
</evidence>
<protein>
    <recommendedName>
        <fullName evidence="1">C2H2-type domain-containing protein</fullName>
    </recommendedName>
</protein>
<name>A0A4R4K0X5_9BACT</name>
<accession>A0A4R4K0X5</accession>
<evidence type="ECO:0000259" key="1">
    <source>
        <dbReference type="PROSITE" id="PS50157"/>
    </source>
</evidence>